<dbReference type="Gene3D" id="3.90.70.10">
    <property type="entry name" value="Cysteine proteinases"/>
    <property type="match status" value="1"/>
</dbReference>
<dbReference type="Pfam" id="PF13529">
    <property type="entry name" value="Peptidase_C39_2"/>
    <property type="match status" value="1"/>
</dbReference>
<accession>A0A160T258</accession>
<feature type="region of interest" description="Disordered" evidence="1">
    <location>
        <begin position="119"/>
        <end position="141"/>
    </location>
</feature>
<feature type="domain" description="Peptidase C39-like" evidence="2">
    <location>
        <begin position="155"/>
        <end position="271"/>
    </location>
</feature>
<dbReference type="Gene3D" id="1.25.40.10">
    <property type="entry name" value="Tetratricopeptide repeat domain"/>
    <property type="match status" value="1"/>
</dbReference>
<dbReference type="InterPro" id="IPR039564">
    <property type="entry name" value="Peptidase_C39-like"/>
</dbReference>
<feature type="compositionally biased region" description="Low complexity" evidence="1">
    <location>
        <begin position="119"/>
        <end position="134"/>
    </location>
</feature>
<name>A0A160T258_9CHLR</name>
<protein>
    <recommendedName>
        <fullName evidence="2">Peptidase C39-like domain-containing protein</fullName>
    </recommendedName>
</protein>
<evidence type="ECO:0000313" key="4">
    <source>
        <dbReference type="Proteomes" id="UP000215027"/>
    </source>
</evidence>
<reference evidence="3" key="1">
    <citation type="submission" date="2016-01" db="EMBL/GenBank/DDBJ databases">
        <authorList>
            <person name="Mcilroy J.S."/>
            <person name="Karst M S."/>
            <person name="Albertsen M."/>
        </authorList>
    </citation>
    <scope>NUCLEOTIDE SEQUENCE</scope>
    <source>
        <strain evidence="3">Cfx-K</strain>
    </source>
</reference>
<organism evidence="3 4">
    <name type="scientific">Candidatus Promineifilum breve</name>
    <dbReference type="NCBI Taxonomy" id="1806508"/>
    <lineage>
        <taxon>Bacteria</taxon>
        <taxon>Bacillati</taxon>
        <taxon>Chloroflexota</taxon>
        <taxon>Ardenticatenia</taxon>
        <taxon>Candidatus Promineifilales</taxon>
        <taxon>Candidatus Promineifilaceae</taxon>
        <taxon>Candidatus Promineifilum</taxon>
    </lineage>
</organism>
<dbReference type="Proteomes" id="UP000215027">
    <property type="component" value="Chromosome I"/>
</dbReference>
<dbReference type="AlphaFoldDB" id="A0A160T258"/>
<gene>
    <name evidence="3" type="ORF">CFX0092_A0612</name>
</gene>
<dbReference type="SUPFAM" id="SSF48452">
    <property type="entry name" value="TPR-like"/>
    <property type="match status" value="1"/>
</dbReference>
<evidence type="ECO:0000313" key="3">
    <source>
        <dbReference type="EMBL" id="CUS02490.2"/>
    </source>
</evidence>
<keyword evidence="4" id="KW-1185">Reference proteome</keyword>
<proteinExistence type="predicted"/>
<dbReference type="KEGG" id="pbf:CFX0092_A0612"/>
<dbReference type="RefSeq" id="WP_157912863.1">
    <property type="nucleotide sequence ID" value="NZ_LN890655.1"/>
</dbReference>
<evidence type="ECO:0000256" key="1">
    <source>
        <dbReference type="SAM" id="MobiDB-lite"/>
    </source>
</evidence>
<sequence>MRKRTKTIILLVAVGQMLIILGLLALPTIVQAIPGRYRVWLQENQPALSDITEGVIDRVAPVAEALPAAQQPAADAVDIASLVAAQPVGTTGDAASDELIAVPQAATATPAIAEPTAAPTLAADTPTPAATNTPAPTPTPMPLPERVVLEGMSVVKQSFNNCGPANLTQVLNWYGSTITQEDVASYLKPNPEDRNVSPWQISDYVNEQVSGYKAITRSGGDLEMIKRFLAAGFPVVIEKGYELPDSGWWGHYLTLYGYDDELEELYSQDSYLGPFDGSGRTDAYRDFLPFWQQFNNTFYIVYRPEQEETVAALMGADMFDDLKMWQKVAAIAEEETTERPNDVFSWFNLGTALTRMGSLTGEAQYYQGGAQAFDKARELGLPPRMLWYQFEPYLAYLRTDRYQDIVDLADATLETQGGRNVEETFWYKGHALAYLGDISGAITAYQTSLSVNANFYPAQWSLDSLQGTGG</sequence>
<evidence type="ECO:0000259" key="2">
    <source>
        <dbReference type="Pfam" id="PF13529"/>
    </source>
</evidence>
<dbReference type="EMBL" id="LN890655">
    <property type="protein sequence ID" value="CUS02490.2"/>
    <property type="molecule type" value="Genomic_DNA"/>
</dbReference>
<dbReference type="OrthoDB" id="147016at2"/>
<dbReference type="InterPro" id="IPR011990">
    <property type="entry name" value="TPR-like_helical_dom_sf"/>
</dbReference>